<dbReference type="AlphaFoldDB" id="A0A2H5QGV3"/>
<dbReference type="PANTHER" id="PTHR10291">
    <property type="entry name" value="DEHYDRODOLICHYL DIPHOSPHATE SYNTHASE FAMILY MEMBER"/>
    <property type="match status" value="1"/>
</dbReference>
<name>A0A2H5QGV3_CITUN</name>
<sequence>MEKAVGSMVSQIFENLVCLIRKFIFCIPNHIAFIMDGNRRYAKKRGLMEGVGHKVGFLALMSMLRCCHELGVRYVTVYAFSIDNFKRSPKEVQSLMELMQEKIDDLIKEESIVNRFGLRIYFIGNLKLLSEPVRLAAEKAMLATAKNSKAVLCICVAYTSTNEIVNAVKESIEEKWDEFCVLNASGAGYGLIKLGGSEGDEREQLIKLIDIEKHMYMAVAPEPDIIIRTSGEIHLSNFLLWQSAVCYLYSPSVLWPEISSQNRKDFVGRGLHVIDSDGTPTKHAFRDGIRLVDFLTITW</sequence>
<dbReference type="EC" id="2.5.1.-" evidence="2"/>
<dbReference type="HAMAP" id="MF_01139">
    <property type="entry name" value="ISPT"/>
    <property type="match status" value="1"/>
</dbReference>
<dbReference type="InterPro" id="IPR001441">
    <property type="entry name" value="UPP_synth-like"/>
</dbReference>
<dbReference type="STRING" id="55188.A0A2H5QGV3"/>
<dbReference type="Pfam" id="PF01255">
    <property type="entry name" value="Prenyltransf"/>
    <property type="match status" value="1"/>
</dbReference>
<keyword evidence="4" id="KW-1185">Reference proteome</keyword>
<dbReference type="GO" id="GO:0005783">
    <property type="term" value="C:endoplasmic reticulum"/>
    <property type="evidence" value="ECO:0007669"/>
    <property type="project" value="TreeGrafter"/>
</dbReference>
<dbReference type="PANTHER" id="PTHR10291:SF18">
    <property type="entry name" value="DEHYDRODOLICHYL DIPHOSPHATE SYNTHASE CPT3"/>
    <property type="match status" value="1"/>
</dbReference>
<organism evidence="3 4">
    <name type="scientific">Citrus unshiu</name>
    <name type="common">Satsuma mandarin</name>
    <name type="synonym">Citrus nobilis var. unshiu</name>
    <dbReference type="NCBI Taxonomy" id="55188"/>
    <lineage>
        <taxon>Eukaryota</taxon>
        <taxon>Viridiplantae</taxon>
        <taxon>Streptophyta</taxon>
        <taxon>Embryophyta</taxon>
        <taxon>Tracheophyta</taxon>
        <taxon>Spermatophyta</taxon>
        <taxon>Magnoliopsida</taxon>
        <taxon>eudicotyledons</taxon>
        <taxon>Gunneridae</taxon>
        <taxon>Pentapetalae</taxon>
        <taxon>rosids</taxon>
        <taxon>malvids</taxon>
        <taxon>Sapindales</taxon>
        <taxon>Rutaceae</taxon>
        <taxon>Aurantioideae</taxon>
        <taxon>Citrus</taxon>
    </lineage>
</organism>
<dbReference type="CDD" id="cd00475">
    <property type="entry name" value="Cis_IPPS"/>
    <property type="match status" value="1"/>
</dbReference>
<gene>
    <name evidence="3" type="ORF">CUMW_229080</name>
</gene>
<keyword evidence="1 2" id="KW-0808">Transferase</keyword>
<dbReference type="EMBL" id="BDQV01000375">
    <property type="protein sequence ID" value="GAY63860.1"/>
    <property type="molecule type" value="Genomic_DNA"/>
</dbReference>
<dbReference type="GO" id="GO:0045547">
    <property type="term" value="F:ditrans,polycis-polyprenyl diphosphate synthase [(2E,6E)-farnesyl diphosphate specific] activity"/>
    <property type="evidence" value="ECO:0007669"/>
    <property type="project" value="TreeGrafter"/>
</dbReference>
<dbReference type="NCBIfam" id="TIGR00055">
    <property type="entry name" value="uppS"/>
    <property type="match status" value="1"/>
</dbReference>
<comment type="caution">
    <text evidence="3">The sequence shown here is derived from an EMBL/GenBank/DDBJ whole genome shotgun (WGS) entry which is preliminary data.</text>
</comment>
<reference evidence="3 4" key="1">
    <citation type="journal article" date="2017" name="Front. Genet.">
        <title>Draft sequencing of the heterozygous diploid genome of Satsuma (Citrus unshiu Marc.) using a hybrid assembly approach.</title>
        <authorList>
            <person name="Shimizu T."/>
            <person name="Tanizawa Y."/>
            <person name="Mochizuki T."/>
            <person name="Nagasaki H."/>
            <person name="Yoshioka T."/>
            <person name="Toyoda A."/>
            <person name="Fujiyama A."/>
            <person name="Kaminuma E."/>
            <person name="Nakamura Y."/>
        </authorList>
    </citation>
    <scope>NUCLEOTIDE SEQUENCE [LARGE SCALE GENOMIC DNA]</scope>
    <source>
        <strain evidence="4">cv. Miyagawa wase</strain>
    </source>
</reference>
<evidence type="ECO:0000313" key="4">
    <source>
        <dbReference type="Proteomes" id="UP000236630"/>
    </source>
</evidence>
<accession>A0A2H5QGV3</accession>
<dbReference type="Proteomes" id="UP000236630">
    <property type="component" value="Unassembled WGS sequence"/>
</dbReference>
<comment type="similarity">
    <text evidence="2">Belongs to the UPP synthase family.</text>
</comment>
<protein>
    <recommendedName>
        <fullName evidence="2">Alkyl transferase</fullName>
        <ecNumber evidence="2">2.5.1.-</ecNumber>
    </recommendedName>
</protein>
<dbReference type="SUPFAM" id="SSF64005">
    <property type="entry name" value="Undecaprenyl diphosphate synthase"/>
    <property type="match status" value="1"/>
</dbReference>
<proteinExistence type="inferred from homology"/>
<dbReference type="Gene3D" id="3.40.1180.10">
    <property type="entry name" value="Decaprenyl diphosphate synthase-like"/>
    <property type="match status" value="1"/>
</dbReference>
<evidence type="ECO:0000256" key="2">
    <source>
        <dbReference type="RuleBase" id="RU363018"/>
    </source>
</evidence>
<evidence type="ECO:0000313" key="3">
    <source>
        <dbReference type="EMBL" id="GAY63860.1"/>
    </source>
</evidence>
<dbReference type="GO" id="GO:0016094">
    <property type="term" value="P:polyprenol biosynthetic process"/>
    <property type="evidence" value="ECO:0007669"/>
    <property type="project" value="TreeGrafter"/>
</dbReference>
<dbReference type="InterPro" id="IPR036424">
    <property type="entry name" value="UPP_synth-like_sf"/>
</dbReference>
<evidence type="ECO:0000256" key="1">
    <source>
        <dbReference type="ARBA" id="ARBA00022679"/>
    </source>
</evidence>